<organism evidence="1 2">
    <name type="scientific">Sphingomonas sanxanigenens DSM 19645 = NX02</name>
    <dbReference type="NCBI Taxonomy" id="1123269"/>
    <lineage>
        <taxon>Bacteria</taxon>
        <taxon>Pseudomonadati</taxon>
        <taxon>Pseudomonadota</taxon>
        <taxon>Alphaproteobacteria</taxon>
        <taxon>Sphingomonadales</taxon>
        <taxon>Sphingomonadaceae</taxon>
        <taxon>Sphingomonas</taxon>
    </lineage>
</organism>
<evidence type="ECO:0000313" key="2">
    <source>
        <dbReference type="Proteomes" id="UP000018851"/>
    </source>
</evidence>
<dbReference type="AlphaFoldDB" id="W0AF24"/>
<dbReference type="Proteomes" id="UP000018851">
    <property type="component" value="Chromosome"/>
</dbReference>
<protein>
    <submittedName>
        <fullName evidence="1">Uncharacterized protein</fullName>
    </submittedName>
</protein>
<dbReference type="EMBL" id="CP006644">
    <property type="protein sequence ID" value="AHE56474.1"/>
    <property type="molecule type" value="Genomic_DNA"/>
</dbReference>
<sequence length="78" mass="8144">MKIVSLVPGDMAPVKSDFIRVDQLPSGAVALMGGLALDDGVVSLGAFQSIEDAIAAGTKWALQHRITTLVIELSPALR</sequence>
<reference evidence="1 2" key="1">
    <citation type="submission" date="2013-07" db="EMBL/GenBank/DDBJ databases">
        <title>Completed genome of Sphingomonas sanxanigenens NX02.</title>
        <authorList>
            <person name="Ma T."/>
            <person name="Huang H."/>
            <person name="Wu M."/>
            <person name="Li X."/>
            <person name="Li G."/>
        </authorList>
    </citation>
    <scope>NUCLEOTIDE SEQUENCE [LARGE SCALE GENOMIC DNA]</scope>
    <source>
        <strain evidence="1 2">NX02</strain>
    </source>
</reference>
<proteinExistence type="predicted"/>
<dbReference type="HOGENOM" id="CLU_2620237_0_0_5"/>
<dbReference type="RefSeq" id="WP_025294585.1">
    <property type="nucleotide sequence ID" value="NZ_CP006644.1"/>
</dbReference>
<name>W0AF24_9SPHN</name>
<dbReference type="KEGG" id="ssan:NX02_24335"/>
<keyword evidence="2" id="KW-1185">Reference proteome</keyword>
<gene>
    <name evidence="1" type="ORF">NX02_24335</name>
</gene>
<accession>W0AF24</accession>
<evidence type="ECO:0000313" key="1">
    <source>
        <dbReference type="EMBL" id="AHE56474.1"/>
    </source>
</evidence>